<gene>
    <name evidence="1" type="ORF">C2E25_15760</name>
</gene>
<organism evidence="1 2">
    <name type="scientific">Geothermobacter hydrogeniphilus</name>
    <dbReference type="NCBI Taxonomy" id="1969733"/>
    <lineage>
        <taxon>Bacteria</taxon>
        <taxon>Pseudomonadati</taxon>
        <taxon>Thermodesulfobacteriota</taxon>
        <taxon>Desulfuromonadia</taxon>
        <taxon>Desulfuromonadales</taxon>
        <taxon>Geothermobacteraceae</taxon>
        <taxon>Geothermobacter</taxon>
    </lineage>
</organism>
<evidence type="ECO:0000313" key="1">
    <source>
        <dbReference type="EMBL" id="PNU18801.1"/>
    </source>
</evidence>
<name>A0A2K2H6C4_9BACT</name>
<dbReference type="AlphaFoldDB" id="A0A2K2H6C4"/>
<dbReference type="InterPro" id="IPR021655">
    <property type="entry name" value="Put_metal-bd"/>
</dbReference>
<proteinExistence type="predicted"/>
<dbReference type="EMBL" id="PPFX01000050">
    <property type="protein sequence ID" value="PNU18801.1"/>
    <property type="molecule type" value="Genomic_DNA"/>
</dbReference>
<reference evidence="1 2" key="1">
    <citation type="journal article" date="2018" name="Genome Announc.">
        <title>Genome Sequence of Geothermobacter sp. HR-1 Iron Reducer from the Loihi Seamount.</title>
        <authorList>
            <person name="Smith H."/>
            <person name="Abuyen K."/>
            <person name="Tremblay J."/>
            <person name="Savalia P."/>
            <person name="Perez-Rodriguez I."/>
            <person name="Emerson D."/>
            <person name="Tully B."/>
            <person name="Amend J."/>
        </authorList>
    </citation>
    <scope>NUCLEOTIDE SEQUENCE [LARGE SCALE GENOMIC DNA]</scope>
    <source>
        <strain evidence="1 2">HR-1</strain>
    </source>
</reference>
<comment type="caution">
    <text evidence="1">The sequence shown here is derived from an EMBL/GenBank/DDBJ whole genome shotgun (WGS) entry which is preliminary data.</text>
</comment>
<accession>A0A2K2H6C4</accession>
<sequence>MDNKGNAIIVWSQSDGSVTQVFKAEYGIGRWLVPGGMTDNLSLDGVDAQDPQVAMDFSGNTIISWEAKAIYKAEYGFDADSDGYNVWRDCNDANHGIHPGAMEIGGDGIDSNCDGFDYPDMDSDGFPADLDCNDIDATIYPGAIEQPCDGIDQNCNGLADDDPDADGDGVSLCAGDCNDGDPTVYPGATEVTCDGIDQNCNGPADDDPDADGDGVSLCAGDCDDTDPNTFPGQPGWFTTVNLGGSFDYDCNGAEEMQFPDTSTVMPYPDCFLTPGWDQTIPACGMSGNYIDSATPNSGTQSCDTSLVVQTQACH</sequence>
<protein>
    <recommendedName>
        <fullName evidence="3">Metal-binding motif-containing protein</fullName>
    </recommendedName>
</protein>
<evidence type="ECO:0000313" key="2">
    <source>
        <dbReference type="Proteomes" id="UP000236340"/>
    </source>
</evidence>
<dbReference type="Pfam" id="PF11617">
    <property type="entry name" value="Cu-binding_MopE"/>
    <property type="match status" value="4"/>
</dbReference>
<evidence type="ECO:0008006" key="3">
    <source>
        <dbReference type="Google" id="ProtNLM"/>
    </source>
</evidence>
<dbReference type="Proteomes" id="UP000236340">
    <property type="component" value="Unassembled WGS sequence"/>
</dbReference>